<reference evidence="10 11" key="1">
    <citation type="journal article" date="2019" name="Nat. Ecol. Evol.">
        <title>Megaphylogeny resolves global patterns of mushroom evolution.</title>
        <authorList>
            <person name="Varga T."/>
            <person name="Krizsan K."/>
            <person name="Foldi C."/>
            <person name="Dima B."/>
            <person name="Sanchez-Garcia M."/>
            <person name="Sanchez-Ramirez S."/>
            <person name="Szollosi G.J."/>
            <person name="Szarkandi J.G."/>
            <person name="Papp V."/>
            <person name="Albert L."/>
            <person name="Andreopoulos W."/>
            <person name="Angelini C."/>
            <person name="Antonin V."/>
            <person name="Barry K.W."/>
            <person name="Bougher N.L."/>
            <person name="Buchanan P."/>
            <person name="Buyck B."/>
            <person name="Bense V."/>
            <person name="Catcheside P."/>
            <person name="Chovatia M."/>
            <person name="Cooper J."/>
            <person name="Damon W."/>
            <person name="Desjardin D."/>
            <person name="Finy P."/>
            <person name="Geml J."/>
            <person name="Haridas S."/>
            <person name="Hughes K."/>
            <person name="Justo A."/>
            <person name="Karasinski D."/>
            <person name="Kautmanova I."/>
            <person name="Kiss B."/>
            <person name="Kocsube S."/>
            <person name="Kotiranta H."/>
            <person name="LaButti K.M."/>
            <person name="Lechner B.E."/>
            <person name="Liimatainen K."/>
            <person name="Lipzen A."/>
            <person name="Lukacs Z."/>
            <person name="Mihaltcheva S."/>
            <person name="Morgado L.N."/>
            <person name="Niskanen T."/>
            <person name="Noordeloos M.E."/>
            <person name="Ohm R.A."/>
            <person name="Ortiz-Santana B."/>
            <person name="Ovrebo C."/>
            <person name="Racz N."/>
            <person name="Riley R."/>
            <person name="Savchenko A."/>
            <person name="Shiryaev A."/>
            <person name="Soop K."/>
            <person name="Spirin V."/>
            <person name="Szebenyi C."/>
            <person name="Tomsovsky M."/>
            <person name="Tulloss R.E."/>
            <person name="Uehling J."/>
            <person name="Grigoriev I.V."/>
            <person name="Vagvolgyi C."/>
            <person name="Papp T."/>
            <person name="Martin F.M."/>
            <person name="Miettinen O."/>
            <person name="Hibbett D.S."/>
            <person name="Nagy L.G."/>
        </authorList>
    </citation>
    <scope>NUCLEOTIDE SEQUENCE [LARGE SCALE GENOMIC DNA]</scope>
    <source>
        <strain evidence="10 11">FP101781</strain>
    </source>
</reference>
<dbReference type="EC" id="3.4.19.12" evidence="2"/>
<feature type="region of interest" description="Disordered" evidence="8">
    <location>
        <begin position="202"/>
        <end position="246"/>
    </location>
</feature>
<dbReference type="Pfam" id="PF13446">
    <property type="entry name" value="RPT"/>
    <property type="match status" value="1"/>
</dbReference>
<feature type="compositionally biased region" description="Polar residues" evidence="8">
    <location>
        <begin position="972"/>
        <end position="981"/>
    </location>
</feature>
<dbReference type="GO" id="GO:0004843">
    <property type="term" value="F:cysteine-type deubiquitinase activity"/>
    <property type="evidence" value="ECO:0007669"/>
    <property type="project" value="UniProtKB-EC"/>
</dbReference>
<dbReference type="PANTHER" id="PTHR43982">
    <property type="entry name" value="UBIQUITIN CARBOXYL-TERMINAL HYDROLASE"/>
    <property type="match status" value="1"/>
</dbReference>
<dbReference type="Pfam" id="PF00443">
    <property type="entry name" value="UCH"/>
    <property type="match status" value="1"/>
</dbReference>
<evidence type="ECO:0000259" key="9">
    <source>
        <dbReference type="PROSITE" id="PS50235"/>
    </source>
</evidence>
<feature type="region of interest" description="Disordered" evidence="8">
    <location>
        <begin position="501"/>
        <end position="522"/>
    </location>
</feature>
<dbReference type="Gene3D" id="3.90.70.10">
    <property type="entry name" value="Cysteine proteinases"/>
    <property type="match status" value="2"/>
</dbReference>
<dbReference type="InterPro" id="IPR018200">
    <property type="entry name" value="USP_CS"/>
</dbReference>
<evidence type="ECO:0000256" key="2">
    <source>
        <dbReference type="ARBA" id="ARBA00012759"/>
    </source>
</evidence>
<feature type="compositionally biased region" description="Polar residues" evidence="8">
    <location>
        <begin position="43"/>
        <end position="53"/>
    </location>
</feature>
<evidence type="ECO:0000313" key="10">
    <source>
        <dbReference type="EMBL" id="TEB38777.1"/>
    </source>
</evidence>
<keyword evidence="7" id="KW-0175">Coiled coil</keyword>
<feature type="compositionally biased region" description="Polar residues" evidence="8">
    <location>
        <begin position="501"/>
        <end position="510"/>
    </location>
</feature>
<name>A0A4Y7TX85_COPMI</name>
<feature type="region of interest" description="Disordered" evidence="8">
    <location>
        <begin position="107"/>
        <end position="162"/>
    </location>
</feature>
<evidence type="ECO:0000313" key="11">
    <source>
        <dbReference type="Proteomes" id="UP000298030"/>
    </source>
</evidence>
<dbReference type="PROSITE" id="PS50235">
    <property type="entry name" value="USP_3"/>
    <property type="match status" value="1"/>
</dbReference>
<feature type="region of interest" description="Disordered" evidence="8">
    <location>
        <begin position="1"/>
        <end position="79"/>
    </location>
</feature>
<keyword evidence="11" id="KW-1185">Reference proteome</keyword>
<dbReference type="GO" id="GO:0070628">
    <property type="term" value="F:proteasome binding"/>
    <property type="evidence" value="ECO:0007669"/>
    <property type="project" value="TreeGrafter"/>
</dbReference>
<dbReference type="InterPro" id="IPR038765">
    <property type="entry name" value="Papain-like_cys_pep_sf"/>
</dbReference>
<keyword evidence="5 10" id="KW-0378">Hydrolase</keyword>
<dbReference type="SUPFAM" id="SSF54001">
    <property type="entry name" value="Cysteine proteinases"/>
    <property type="match status" value="1"/>
</dbReference>
<feature type="compositionally biased region" description="Polar residues" evidence="8">
    <location>
        <begin position="221"/>
        <end position="231"/>
    </location>
</feature>
<dbReference type="GO" id="GO:0016579">
    <property type="term" value="P:protein deubiquitination"/>
    <property type="evidence" value="ECO:0007669"/>
    <property type="project" value="InterPro"/>
</dbReference>
<sequence>MESSDHPKARPSRPLPTPGAVASPRPTTPVQRPAQRAIEASTFYGTPSTSSSVKAAPPLPSRSKPSNLGNYVTQAPEPPRYEAYDYNAYREPELVIEDTQMEEAIPPLVSAEDDGWGTGSRNSGWEGTGWNTNWGDAGSSSNFDMDFLSTPKQDVPIDGRNDREEMSWWNPREREKWKRPGPGMLAPLLADELHNPHHSLFSVHISSTPQPPPSNPPSTARPDQSGSFASTPPQPPHSALPVSTTSSLSTEYPAYYPSEEEVRSALPHPNAYFCPKENGWVILSWKNSTVPPPFAASFTPPPHCHIPDQTRRKRVTNCLTDDSPYGPRNKTHHFHRYEKAVDSHKLTPPYMEDPWVTQDALKSKRRGKTIVNNMDKLRADEEEESGSESSGDSEGMLMDLYMCCQCGLYCTVSPLIPGVIQRKYLDELYRDKKQNPTVGKSGEVTVSVAIETFLVAIENKMFKGNNRLIKIKSSGFQQKLGYSVTVKKIFENLGFKENVQSGTQDQTLMSPGTDPADQQGPESRAKLLRAWVELGAWLQEYRKANPNAFRGHNGQQLYITIDNAREMYQTGIGAHPDQIARGELQNPALDQVRNLHDEWRGLGLTPTTFSAELLTFAYLSQCRCDPAGTSRYFTYLSSIANTLTSTASCPPQIQELIVMEQSRSRFTVYEVENAARTLGFGHDGDIRLEYDEDIEDTFVENAWRELIKRAWRDPDTCAETQRRANEALKLLAEARESVRLMNVWEHEKNKMNPDQAYNTLEIPKETDDEMLITVFNMRLEESTAQIDKMREALSVIAETRDSERLRQFLSTGQDPGEIIVPTRPDLPRGLNQLGNTCYLNSLLQYFYTIKELRDAVTPLANLDHKTLGEDKLSDEDLNKHRVGGRHVTRREIVRSRKFVSQLANLFSDLKFSENPAVTPSIDLAKLALVTSRDEEEDEAVTGGSESSNDTDATLVDDDFGSAIPASEPPLSHASSTSSNSILGKRGREVDKQKTTSVMDVDDGYVLVSSPRREGSPQPMEADRSSPMKGLADRDGDIAMKGVTPAPERPPPPLPKPRPETVDYSGGMMFGKQHDVAECMDNCMFQIETALLKFDKVDEGQLGRNSVVKRHVLFYGKMKQRLTGVAHTSRSSIHEKEDLFSHLPVNVGNDGFDIYDGLSGYFDDVVDWEGGKARMEVTLVDCPPLLQIQLQRFGETVYLDRFMEKADPGKKMQSRHLQRQLNDCRDRVRILLEGKNGSFGSALEHTSNFLATVREGALPGIEDGLIQTLMDEKKSIQREIDELRDIADRLKDELEDLWKDSKNHPYELTSVFIHRGSSPSFGHYFFYSRHLPNEPDQWFKYNDSDVTVVPKEEVLQDTTGSTANPYLLVFARKGSDVVKTVNRFVLDES</sequence>
<dbReference type="PANTHER" id="PTHR43982:SF6">
    <property type="entry name" value="UBIQUITIN CARBOXYL-TERMINAL HYDROLASE 2-RELATED"/>
    <property type="match status" value="1"/>
</dbReference>
<evidence type="ECO:0000256" key="6">
    <source>
        <dbReference type="ARBA" id="ARBA00022807"/>
    </source>
</evidence>
<proteinExistence type="predicted"/>
<feature type="compositionally biased region" description="Pro residues" evidence="8">
    <location>
        <begin position="1046"/>
        <end position="1055"/>
    </location>
</feature>
<dbReference type="InterPro" id="IPR044635">
    <property type="entry name" value="UBP14-like"/>
</dbReference>
<dbReference type="EMBL" id="QPFP01000002">
    <property type="protein sequence ID" value="TEB38777.1"/>
    <property type="molecule type" value="Genomic_DNA"/>
</dbReference>
<accession>A0A4Y7TX85</accession>
<feature type="domain" description="USP" evidence="9">
    <location>
        <begin position="828"/>
        <end position="1372"/>
    </location>
</feature>
<evidence type="ECO:0000256" key="4">
    <source>
        <dbReference type="ARBA" id="ARBA00022786"/>
    </source>
</evidence>
<dbReference type="CDD" id="cd02666">
    <property type="entry name" value="Peptidase_C19J"/>
    <property type="match status" value="1"/>
</dbReference>
<comment type="caution">
    <text evidence="10">The sequence shown here is derived from an EMBL/GenBank/DDBJ whole genome shotgun (WGS) entry which is preliminary data.</text>
</comment>
<evidence type="ECO:0000256" key="7">
    <source>
        <dbReference type="SAM" id="Coils"/>
    </source>
</evidence>
<evidence type="ECO:0000256" key="3">
    <source>
        <dbReference type="ARBA" id="ARBA00022670"/>
    </source>
</evidence>
<dbReference type="Proteomes" id="UP000298030">
    <property type="component" value="Unassembled WGS sequence"/>
</dbReference>
<gene>
    <name evidence="10" type="ORF">FA13DRAFT_1785066</name>
</gene>
<dbReference type="InterPro" id="IPR028889">
    <property type="entry name" value="USP"/>
</dbReference>
<dbReference type="GO" id="GO:0061136">
    <property type="term" value="P:regulation of proteasomal protein catabolic process"/>
    <property type="evidence" value="ECO:0007669"/>
    <property type="project" value="TreeGrafter"/>
</dbReference>
<protein>
    <recommendedName>
        <fullName evidence="2">ubiquitinyl hydrolase 1</fullName>
        <ecNumber evidence="2">3.4.19.12</ecNumber>
    </recommendedName>
</protein>
<dbReference type="OrthoDB" id="2420415at2759"/>
<keyword evidence="4" id="KW-0833">Ubl conjugation pathway</keyword>
<dbReference type="STRING" id="71717.A0A4Y7TX85"/>
<dbReference type="InterPro" id="IPR025305">
    <property type="entry name" value="UCH_repeat_domain"/>
</dbReference>
<feature type="compositionally biased region" description="Basic and acidic residues" evidence="8">
    <location>
        <begin position="1010"/>
        <end position="1037"/>
    </location>
</feature>
<keyword evidence="3" id="KW-0645">Protease</keyword>
<evidence type="ECO:0000256" key="5">
    <source>
        <dbReference type="ARBA" id="ARBA00022801"/>
    </source>
</evidence>
<feature type="compositionally biased region" description="Polar residues" evidence="8">
    <location>
        <begin position="63"/>
        <end position="73"/>
    </location>
</feature>
<evidence type="ECO:0000256" key="1">
    <source>
        <dbReference type="ARBA" id="ARBA00000707"/>
    </source>
</evidence>
<keyword evidence="6" id="KW-0788">Thiol protease</keyword>
<evidence type="ECO:0000256" key="8">
    <source>
        <dbReference type="SAM" id="MobiDB-lite"/>
    </source>
</evidence>
<dbReference type="InterPro" id="IPR001394">
    <property type="entry name" value="Peptidase_C19_UCH"/>
</dbReference>
<dbReference type="GO" id="GO:0043161">
    <property type="term" value="P:proteasome-mediated ubiquitin-dependent protein catabolic process"/>
    <property type="evidence" value="ECO:0007669"/>
    <property type="project" value="InterPro"/>
</dbReference>
<feature type="coiled-coil region" evidence="7">
    <location>
        <begin position="1265"/>
        <end position="1299"/>
    </location>
</feature>
<dbReference type="PROSITE" id="PS00972">
    <property type="entry name" value="USP_1"/>
    <property type="match status" value="1"/>
</dbReference>
<organism evidence="10 11">
    <name type="scientific">Coprinellus micaceus</name>
    <name type="common">Glistening ink-cap mushroom</name>
    <name type="synonym">Coprinus micaceus</name>
    <dbReference type="NCBI Taxonomy" id="71717"/>
    <lineage>
        <taxon>Eukaryota</taxon>
        <taxon>Fungi</taxon>
        <taxon>Dikarya</taxon>
        <taxon>Basidiomycota</taxon>
        <taxon>Agaricomycotina</taxon>
        <taxon>Agaricomycetes</taxon>
        <taxon>Agaricomycetidae</taxon>
        <taxon>Agaricales</taxon>
        <taxon>Agaricineae</taxon>
        <taxon>Psathyrellaceae</taxon>
        <taxon>Coprinellus</taxon>
    </lineage>
</organism>
<dbReference type="PROSITE" id="PS00973">
    <property type="entry name" value="USP_2"/>
    <property type="match status" value="1"/>
</dbReference>
<feature type="compositionally biased region" description="Low complexity" evidence="8">
    <location>
        <begin position="124"/>
        <end position="135"/>
    </location>
</feature>
<comment type="catalytic activity">
    <reaction evidence="1">
        <text>Thiol-dependent hydrolysis of ester, thioester, amide, peptide and isopeptide bonds formed by the C-terminal Gly of ubiquitin (a 76-residue protein attached to proteins as an intracellular targeting signal).</text>
        <dbReference type="EC" id="3.4.19.12"/>
    </reaction>
</comment>
<feature type="region of interest" description="Disordered" evidence="8">
    <location>
        <begin position="934"/>
        <end position="995"/>
    </location>
</feature>
<feature type="region of interest" description="Disordered" evidence="8">
    <location>
        <begin position="1007"/>
        <end position="1057"/>
    </location>
</feature>